<evidence type="ECO:0000259" key="1">
    <source>
        <dbReference type="Pfam" id="PF13847"/>
    </source>
</evidence>
<dbReference type="KEGG" id="spph:KFK14_14950"/>
<dbReference type="Gene3D" id="3.40.50.150">
    <property type="entry name" value="Vaccinia Virus protein VP39"/>
    <property type="match status" value="1"/>
</dbReference>
<protein>
    <submittedName>
        <fullName evidence="2">Methyltransferase domain-containing protein</fullName>
    </submittedName>
</protein>
<dbReference type="CDD" id="cd02440">
    <property type="entry name" value="AdoMet_MTases"/>
    <property type="match status" value="1"/>
</dbReference>
<evidence type="ECO:0000313" key="2">
    <source>
        <dbReference type="EMBL" id="QUT04361.1"/>
    </source>
</evidence>
<dbReference type="SUPFAM" id="SSF53335">
    <property type="entry name" value="S-adenosyl-L-methionine-dependent methyltransferases"/>
    <property type="match status" value="1"/>
</dbReference>
<dbReference type="Proteomes" id="UP000681425">
    <property type="component" value="Chromosome"/>
</dbReference>
<dbReference type="RefSeq" id="WP_212608191.1">
    <property type="nucleotide sequence ID" value="NZ_CP073910.1"/>
</dbReference>
<keyword evidence="3" id="KW-1185">Reference proteome</keyword>
<gene>
    <name evidence="2" type="ORF">KFK14_14950</name>
</gene>
<name>A0A975Q084_9SPHN</name>
<evidence type="ECO:0000313" key="3">
    <source>
        <dbReference type="Proteomes" id="UP000681425"/>
    </source>
</evidence>
<accession>A0A975Q084</accession>
<dbReference type="EMBL" id="CP073910">
    <property type="protein sequence ID" value="QUT04361.1"/>
    <property type="molecule type" value="Genomic_DNA"/>
</dbReference>
<keyword evidence="2" id="KW-0808">Transferase</keyword>
<dbReference type="GO" id="GO:0032259">
    <property type="term" value="P:methylation"/>
    <property type="evidence" value="ECO:0007669"/>
    <property type="project" value="UniProtKB-KW"/>
</dbReference>
<dbReference type="InterPro" id="IPR029063">
    <property type="entry name" value="SAM-dependent_MTases_sf"/>
</dbReference>
<dbReference type="InterPro" id="IPR025714">
    <property type="entry name" value="Methyltranfer_dom"/>
</dbReference>
<dbReference type="GO" id="GO:0008168">
    <property type="term" value="F:methyltransferase activity"/>
    <property type="evidence" value="ECO:0007669"/>
    <property type="project" value="UniProtKB-KW"/>
</dbReference>
<dbReference type="Pfam" id="PF13847">
    <property type="entry name" value="Methyltransf_31"/>
    <property type="match status" value="1"/>
</dbReference>
<proteinExistence type="predicted"/>
<sequence>MPTPVSAIYKLGIPHNKFSLTMPDGTYYPDFITTPDKRPVEFLKNFNRIRTKPWEDCSFLDLGCSEGTTTLGLSQMGSTVYGVEGRADGIDRANVLKAIVDFKKTHFSVDNVNNESAFREVDGIFNAGILYHLENPVEMIERCCKYAKSFVYVDTGHAPKNEEERRDSKFSPYFGREFTIEYRGLKLKAVDFAEPGDTREKVNGMRRGPRSGIGNSNSVWLAHESLIELMEKLGFPYHETIKYVPIIPRLRTCFFREPPTASATSLTLLQPLPPAESVDAAIQRTVARDLEFLAQTDSEITLVGRDPLMTQVRQMLEENGIGVNNDVVVPGVHGDVIPTGVLNKLLADKTGIIVIAAPNPAKTIHPLVKMDRFELAITSLAISLSPNSD</sequence>
<dbReference type="AlphaFoldDB" id="A0A975Q084"/>
<reference evidence="2" key="1">
    <citation type="submission" date="2021-04" db="EMBL/GenBank/DDBJ databases">
        <title>Isolation of p-tert-butylphenol degrading bacteria Sphingobium phenoxybenzoativorans Tas13 from active sludge.</title>
        <authorList>
            <person name="Li Y."/>
        </authorList>
    </citation>
    <scope>NUCLEOTIDE SEQUENCE</scope>
    <source>
        <strain evidence="2">Tas13</strain>
    </source>
</reference>
<organism evidence="2 3">
    <name type="scientific">Sphingobium phenoxybenzoativorans</name>
    <dbReference type="NCBI Taxonomy" id="1592790"/>
    <lineage>
        <taxon>Bacteria</taxon>
        <taxon>Pseudomonadati</taxon>
        <taxon>Pseudomonadota</taxon>
        <taxon>Alphaproteobacteria</taxon>
        <taxon>Sphingomonadales</taxon>
        <taxon>Sphingomonadaceae</taxon>
        <taxon>Sphingobium</taxon>
    </lineage>
</organism>
<feature type="domain" description="Methyltransferase" evidence="1">
    <location>
        <begin position="56"/>
        <end position="152"/>
    </location>
</feature>
<keyword evidence="2" id="KW-0489">Methyltransferase</keyword>